<evidence type="ECO:0000313" key="3">
    <source>
        <dbReference type="Proteomes" id="UP001161017"/>
    </source>
</evidence>
<comment type="caution">
    <text evidence="2">The sequence shown here is derived from an EMBL/GenBank/DDBJ whole genome shotgun (WGS) entry which is preliminary data.</text>
</comment>
<reference evidence="2" key="1">
    <citation type="journal article" date="2023" name="Genome Biol. Evol.">
        <title>First Whole Genome Sequence and Flow Cytometry Genome Size Data for the Lichen-Forming Fungus Ramalina farinacea (Ascomycota).</title>
        <authorList>
            <person name="Llewellyn T."/>
            <person name="Mian S."/>
            <person name="Hill R."/>
            <person name="Leitch I.J."/>
            <person name="Gaya E."/>
        </authorList>
    </citation>
    <scope>NUCLEOTIDE SEQUENCE</scope>
    <source>
        <strain evidence="2">LIQ254RAFAR</strain>
    </source>
</reference>
<keyword evidence="3" id="KW-1185">Reference proteome</keyword>
<dbReference type="EMBL" id="JAPUFD010000005">
    <property type="protein sequence ID" value="MDI1487587.1"/>
    <property type="molecule type" value="Genomic_DNA"/>
</dbReference>
<evidence type="ECO:0000259" key="1">
    <source>
        <dbReference type="PROSITE" id="PS50181"/>
    </source>
</evidence>
<evidence type="ECO:0000313" key="2">
    <source>
        <dbReference type="EMBL" id="MDI1487587.1"/>
    </source>
</evidence>
<dbReference type="Proteomes" id="UP001161017">
    <property type="component" value="Unassembled WGS sequence"/>
</dbReference>
<name>A0AA43QJE1_9LECA</name>
<proteinExistence type="predicted"/>
<dbReference type="InterPro" id="IPR001810">
    <property type="entry name" value="F-box_dom"/>
</dbReference>
<gene>
    <name evidence="2" type="ORF">OHK93_006857</name>
</gene>
<protein>
    <recommendedName>
        <fullName evidence="1">F-box domain-containing protein</fullName>
    </recommendedName>
</protein>
<dbReference type="InterPro" id="IPR036047">
    <property type="entry name" value="F-box-like_dom_sf"/>
</dbReference>
<dbReference type="SUPFAM" id="SSF81383">
    <property type="entry name" value="F-box domain"/>
    <property type="match status" value="1"/>
</dbReference>
<dbReference type="AlphaFoldDB" id="A0AA43QJE1"/>
<organism evidence="2 3">
    <name type="scientific">Ramalina farinacea</name>
    <dbReference type="NCBI Taxonomy" id="258253"/>
    <lineage>
        <taxon>Eukaryota</taxon>
        <taxon>Fungi</taxon>
        <taxon>Dikarya</taxon>
        <taxon>Ascomycota</taxon>
        <taxon>Pezizomycotina</taxon>
        <taxon>Lecanoromycetes</taxon>
        <taxon>OSLEUM clade</taxon>
        <taxon>Lecanoromycetidae</taxon>
        <taxon>Lecanorales</taxon>
        <taxon>Lecanorineae</taxon>
        <taxon>Ramalinaceae</taxon>
        <taxon>Ramalina</taxon>
    </lineage>
</organism>
<accession>A0AA43QJE1</accession>
<sequence length="470" mass="55028">MLLSDLPVELLAQIANAVDVFEVGSFALVCHTFFTASSAAIRKYLQMKQNHERLCLCDDGLVSALDDISDVHTYSLMDAMRLIKRQPQVAQWIKDLVVELSDTSEHSRRTYETPDLCMLQQTLSTFSLKERLIHRDRHRIVILVMLILLLPELRTLVWDSQNMDYRAFFHMLDDVRLMSPADHTIRINHVVIRRHVTEPFPDDRSIYYFMKWPSIRSLRAEHCRHGFSDRIYLTNNRSWSHLPVMSNLTELSFVDCFIDDRHNWLHTVLTSVKTLLKFSYRTCVSTYAASNTIEMTLYWYAREHLTHLTLDRGPGNIIELFPQLEHGSGTPNLADFHKLRHLETRFRGLDRRSSWLQDYGNKVARQMPNDIQSIRILQAHENETTHQRCRQLQKVVEAKRHPRFRILKRIELPQVACSENTSLESCYHDSTADEQDFNQERLDHLAIRKLQEACDIHGVQLAWTDPVPTS</sequence>
<dbReference type="PROSITE" id="PS50181">
    <property type="entry name" value="FBOX"/>
    <property type="match status" value="1"/>
</dbReference>
<feature type="domain" description="F-box" evidence="1">
    <location>
        <begin position="1"/>
        <end position="47"/>
    </location>
</feature>